<gene>
    <name evidence="8" type="ORF">J2S11_001140</name>
</gene>
<name>A0ABT9VXA1_9BACI</name>
<sequence>MFSIPELLSVGGLAIPLRTLILLLIGLALLFPVKWLCNKVSFPYLEWRDVWTNAIIGYLIVWKFSFVLVEPLILFQNPSAILYATGGTIGMVLGVLTALGMLLYSLKKRNLPIARFFDVFTVWLTATLTLYWVVQRTYGLPTQMPWGIPLDEVIIINPSAENIVNYHPIFLYQFLLGTAILLYLLSLKDRFGSGVGTIHSLFLLGIGLLAISTAIYQPTSALLGLSSTQWIYLIISLLGLIGSILYNPKNLTN</sequence>
<keyword evidence="2" id="KW-1003">Cell membrane</keyword>
<comment type="similarity">
    <text evidence="1">Belongs to the Lgt family.</text>
</comment>
<evidence type="ECO:0000256" key="1">
    <source>
        <dbReference type="ARBA" id="ARBA00007150"/>
    </source>
</evidence>
<keyword evidence="4 7" id="KW-0812">Transmembrane</keyword>
<dbReference type="PANTHER" id="PTHR30589:SF0">
    <property type="entry name" value="PHOSPHATIDYLGLYCEROL--PROLIPOPROTEIN DIACYLGLYCERYL TRANSFERASE"/>
    <property type="match status" value="1"/>
</dbReference>
<evidence type="ECO:0000256" key="4">
    <source>
        <dbReference type="ARBA" id="ARBA00022692"/>
    </source>
</evidence>
<feature type="transmembrane region" description="Helical" evidence="7">
    <location>
        <begin position="198"/>
        <end position="217"/>
    </location>
</feature>
<evidence type="ECO:0000256" key="3">
    <source>
        <dbReference type="ARBA" id="ARBA00022679"/>
    </source>
</evidence>
<proteinExistence type="inferred from homology"/>
<accession>A0ABT9VXA1</accession>
<dbReference type="InterPro" id="IPR001640">
    <property type="entry name" value="Lgt"/>
</dbReference>
<evidence type="ECO:0000256" key="2">
    <source>
        <dbReference type="ARBA" id="ARBA00022475"/>
    </source>
</evidence>
<evidence type="ECO:0000256" key="6">
    <source>
        <dbReference type="ARBA" id="ARBA00023136"/>
    </source>
</evidence>
<dbReference type="Proteomes" id="UP001235840">
    <property type="component" value="Unassembled WGS sequence"/>
</dbReference>
<feature type="transmembrane region" description="Helical" evidence="7">
    <location>
        <begin position="229"/>
        <end position="247"/>
    </location>
</feature>
<dbReference type="PANTHER" id="PTHR30589">
    <property type="entry name" value="PROLIPOPROTEIN DIACYLGLYCERYL TRANSFERASE"/>
    <property type="match status" value="1"/>
</dbReference>
<reference evidence="8 9" key="1">
    <citation type="submission" date="2023-07" db="EMBL/GenBank/DDBJ databases">
        <title>Genomic Encyclopedia of Type Strains, Phase IV (KMG-IV): sequencing the most valuable type-strain genomes for metagenomic binning, comparative biology and taxonomic classification.</title>
        <authorList>
            <person name="Goeker M."/>
        </authorList>
    </citation>
    <scope>NUCLEOTIDE SEQUENCE [LARGE SCALE GENOMIC DNA]</scope>
    <source>
        <strain evidence="8 9">DSM 12751</strain>
    </source>
</reference>
<keyword evidence="5 7" id="KW-1133">Transmembrane helix</keyword>
<dbReference type="RefSeq" id="WP_307392066.1">
    <property type="nucleotide sequence ID" value="NZ_BAAADK010000045.1"/>
</dbReference>
<organism evidence="8 9">
    <name type="scientific">Caldalkalibacillus horti</name>
    <dbReference type="NCBI Taxonomy" id="77523"/>
    <lineage>
        <taxon>Bacteria</taxon>
        <taxon>Bacillati</taxon>
        <taxon>Bacillota</taxon>
        <taxon>Bacilli</taxon>
        <taxon>Bacillales</taxon>
        <taxon>Bacillaceae</taxon>
        <taxon>Caldalkalibacillus</taxon>
    </lineage>
</organism>
<keyword evidence="3" id="KW-0808">Transferase</keyword>
<evidence type="ECO:0000256" key="5">
    <source>
        <dbReference type="ARBA" id="ARBA00022989"/>
    </source>
</evidence>
<protein>
    <submittedName>
        <fullName evidence="8">Prolipoprotein diacylglyceryltransferase</fullName>
    </submittedName>
</protein>
<feature type="transmembrane region" description="Helical" evidence="7">
    <location>
        <begin position="116"/>
        <end position="134"/>
    </location>
</feature>
<feature type="transmembrane region" description="Helical" evidence="7">
    <location>
        <begin position="169"/>
        <end position="186"/>
    </location>
</feature>
<keyword evidence="9" id="KW-1185">Reference proteome</keyword>
<feature type="transmembrane region" description="Helical" evidence="7">
    <location>
        <begin position="20"/>
        <end position="38"/>
    </location>
</feature>
<dbReference type="Pfam" id="PF01790">
    <property type="entry name" value="LGT"/>
    <property type="match status" value="1"/>
</dbReference>
<feature type="transmembrane region" description="Helical" evidence="7">
    <location>
        <begin position="50"/>
        <end position="69"/>
    </location>
</feature>
<evidence type="ECO:0000313" key="8">
    <source>
        <dbReference type="EMBL" id="MDQ0165240.1"/>
    </source>
</evidence>
<evidence type="ECO:0000256" key="7">
    <source>
        <dbReference type="SAM" id="Phobius"/>
    </source>
</evidence>
<keyword evidence="6 7" id="KW-0472">Membrane</keyword>
<dbReference type="EMBL" id="JAUSTY010000004">
    <property type="protein sequence ID" value="MDQ0165240.1"/>
    <property type="molecule type" value="Genomic_DNA"/>
</dbReference>
<comment type="caution">
    <text evidence="8">The sequence shown here is derived from an EMBL/GenBank/DDBJ whole genome shotgun (WGS) entry which is preliminary data.</text>
</comment>
<feature type="transmembrane region" description="Helical" evidence="7">
    <location>
        <begin position="81"/>
        <end position="104"/>
    </location>
</feature>
<evidence type="ECO:0000313" key="9">
    <source>
        <dbReference type="Proteomes" id="UP001235840"/>
    </source>
</evidence>